<dbReference type="PROSITE" id="PS00571">
    <property type="entry name" value="AMIDASES"/>
    <property type="match status" value="1"/>
</dbReference>
<comment type="caution">
    <text evidence="3">The sequence shown here is derived from an EMBL/GenBank/DDBJ whole genome shotgun (WGS) entry which is preliminary data.</text>
</comment>
<name>A0A4Q1JV30_9GAMM</name>
<protein>
    <recommendedName>
        <fullName evidence="2">Amidase domain-containing protein</fullName>
    </recommendedName>
</protein>
<dbReference type="RefSeq" id="WP_129470911.1">
    <property type="nucleotide sequence ID" value="NZ_SAWZ01000004.1"/>
</dbReference>
<gene>
    <name evidence="3" type="ORF">EPA99_09125</name>
</gene>
<reference evidence="3 4" key="1">
    <citation type="submission" date="2019-01" db="EMBL/GenBank/DDBJ databases">
        <title>Pseudoxanthomonas composti sp. nov., isolated from compost.</title>
        <authorList>
            <person name="Yang G."/>
        </authorList>
    </citation>
    <scope>NUCLEOTIDE SEQUENCE [LARGE SCALE GENOMIC DNA]</scope>
    <source>
        <strain evidence="3 4">GSS15</strain>
    </source>
</reference>
<sequence>MSLSSTRAATPAPRVADALALGRLDAHDQAALIARGELSAAELTEAAIVRIQALDPALGALSHQAFDLGRARAAQVDAMGAERPAMAGVPLLLKDSLAWPGMPTRGGSRSRNNVLATHAHAFAQRLEAQALVPLGKTAMPEFGLLPSTEPLLGPVTRNPWNLDRSPGGSSGGAGAALAAGLVPLAHGSDGAGSIRIPASCCGVVGLKPGRGGVVRVRERHPIEDLIVSDSLMSRSVRDSAWAFAATSPQGRPMVRQAPDRRLRIALVEGNLHGQAAPAALQDATAQAARLCEQLGHHVELAPWPVDGAQVLRAMTTLWSHTAADCVDLTVAALGVEATQGALEPWTRDLAQWNRQHCGIAQLEHAYAQLAALPPAFDAFHQRYDVLLTPTLHRAPPVLGELSPERPVEELLAAFFEWCSYTPLQNLAGTAAISLPLAHDDDGLPLGVQFAANRGDEDLLLGLAYQLEAAAPWHDRWPMHSVATLETR</sequence>
<dbReference type="InterPro" id="IPR036928">
    <property type="entry name" value="AS_sf"/>
</dbReference>
<evidence type="ECO:0000313" key="3">
    <source>
        <dbReference type="EMBL" id="RXR05999.1"/>
    </source>
</evidence>
<comment type="similarity">
    <text evidence="1">Belongs to the amidase family.</text>
</comment>
<evidence type="ECO:0000313" key="4">
    <source>
        <dbReference type="Proteomes" id="UP000289784"/>
    </source>
</evidence>
<dbReference type="InterPro" id="IPR023631">
    <property type="entry name" value="Amidase_dom"/>
</dbReference>
<organism evidence="3 4">
    <name type="scientific">Pseudoxanthomonas composti</name>
    <dbReference type="NCBI Taxonomy" id="2137479"/>
    <lineage>
        <taxon>Bacteria</taxon>
        <taxon>Pseudomonadati</taxon>
        <taxon>Pseudomonadota</taxon>
        <taxon>Gammaproteobacteria</taxon>
        <taxon>Lysobacterales</taxon>
        <taxon>Lysobacteraceae</taxon>
        <taxon>Pseudoxanthomonas</taxon>
    </lineage>
</organism>
<keyword evidence="4" id="KW-1185">Reference proteome</keyword>
<dbReference type="EMBL" id="SAWZ01000004">
    <property type="protein sequence ID" value="RXR05999.1"/>
    <property type="molecule type" value="Genomic_DNA"/>
</dbReference>
<proteinExistence type="inferred from homology"/>
<dbReference type="PANTHER" id="PTHR11895">
    <property type="entry name" value="TRANSAMIDASE"/>
    <property type="match status" value="1"/>
</dbReference>
<feature type="domain" description="Amidase" evidence="2">
    <location>
        <begin position="42"/>
        <end position="460"/>
    </location>
</feature>
<accession>A0A4Q1JV30</accession>
<dbReference type="InterPro" id="IPR020556">
    <property type="entry name" value="Amidase_CS"/>
</dbReference>
<evidence type="ECO:0000259" key="2">
    <source>
        <dbReference type="Pfam" id="PF01425"/>
    </source>
</evidence>
<evidence type="ECO:0000256" key="1">
    <source>
        <dbReference type="ARBA" id="ARBA00009199"/>
    </source>
</evidence>
<dbReference type="SUPFAM" id="SSF75304">
    <property type="entry name" value="Amidase signature (AS) enzymes"/>
    <property type="match status" value="1"/>
</dbReference>
<dbReference type="InterPro" id="IPR000120">
    <property type="entry name" value="Amidase"/>
</dbReference>
<dbReference type="GO" id="GO:0003824">
    <property type="term" value="F:catalytic activity"/>
    <property type="evidence" value="ECO:0007669"/>
    <property type="project" value="InterPro"/>
</dbReference>
<dbReference type="Gene3D" id="3.90.1300.10">
    <property type="entry name" value="Amidase signature (AS) domain"/>
    <property type="match status" value="1"/>
</dbReference>
<dbReference type="PANTHER" id="PTHR11895:SF7">
    <property type="entry name" value="GLUTAMYL-TRNA(GLN) AMIDOTRANSFERASE SUBUNIT A, MITOCHONDRIAL"/>
    <property type="match status" value="1"/>
</dbReference>
<dbReference type="Pfam" id="PF01425">
    <property type="entry name" value="Amidase"/>
    <property type="match status" value="1"/>
</dbReference>
<dbReference type="Proteomes" id="UP000289784">
    <property type="component" value="Unassembled WGS sequence"/>
</dbReference>
<dbReference type="OrthoDB" id="9811471at2"/>
<dbReference type="AlphaFoldDB" id="A0A4Q1JV30"/>